<feature type="signal peptide" evidence="2">
    <location>
        <begin position="1"/>
        <end position="19"/>
    </location>
</feature>
<dbReference type="PROSITE" id="PS00615">
    <property type="entry name" value="C_TYPE_LECTIN_1"/>
    <property type="match status" value="1"/>
</dbReference>
<dbReference type="InterPro" id="IPR001304">
    <property type="entry name" value="C-type_lectin-like"/>
</dbReference>
<organism evidence="4 5">
    <name type="scientific">Acrobeloides nanus</name>
    <dbReference type="NCBI Taxonomy" id="290746"/>
    <lineage>
        <taxon>Eukaryota</taxon>
        <taxon>Metazoa</taxon>
        <taxon>Ecdysozoa</taxon>
        <taxon>Nematoda</taxon>
        <taxon>Chromadorea</taxon>
        <taxon>Rhabditida</taxon>
        <taxon>Tylenchina</taxon>
        <taxon>Cephalobomorpha</taxon>
        <taxon>Cephaloboidea</taxon>
        <taxon>Cephalobidae</taxon>
        <taxon>Acrobeloides</taxon>
    </lineage>
</organism>
<proteinExistence type="predicted"/>
<feature type="domain" description="C-type lectin" evidence="3">
    <location>
        <begin position="115"/>
        <end position="230"/>
    </location>
</feature>
<dbReference type="AlphaFoldDB" id="A0A914CEB6"/>
<dbReference type="Gene3D" id="3.10.100.10">
    <property type="entry name" value="Mannose-Binding Protein A, subunit A"/>
    <property type="match status" value="1"/>
</dbReference>
<dbReference type="CDD" id="cd00037">
    <property type="entry name" value="CLECT"/>
    <property type="match status" value="1"/>
</dbReference>
<dbReference type="SUPFAM" id="SSF56436">
    <property type="entry name" value="C-type lectin-like"/>
    <property type="match status" value="1"/>
</dbReference>
<dbReference type="Pfam" id="PF00059">
    <property type="entry name" value="Lectin_C"/>
    <property type="match status" value="1"/>
</dbReference>
<dbReference type="WBParaSite" id="ACRNAN_Path_998.g3837.t1">
    <property type="protein sequence ID" value="ACRNAN_Path_998.g3837.t1"/>
    <property type="gene ID" value="ACRNAN_Path_998.g3837"/>
</dbReference>
<evidence type="ECO:0000256" key="2">
    <source>
        <dbReference type="SAM" id="SignalP"/>
    </source>
</evidence>
<dbReference type="InterPro" id="IPR016186">
    <property type="entry name" value="C-type_lectin-like/link_sf"/>
</dbReference>
<name>A0A914CEB6_9BILA</name>
<evidence type="ECO:0000259" key="3">
    <source>
        <dbReference type="PROSITE" id="PS50041"/>
    </source>
</evidence>
<dbReference type="PROSITE" id="PS50041">
    <property type="entry name" value="C_TYPE_LECTIN_2"/>
    <property type="match status" value="1"/>
</dbReference>
<dbReference type="InterPro" id="IPR018378">
    <property type="entry name" value="C-type_lectin_CS"/>
</dbReference>
<dbReference type="InterPro" id="IPR016187">
    <property type="entry name" value="CTDL_fold"/>
</dbReference>
<evidence type="ECO:0000256" key="1">
    <source>
        <dbReference type="ARBA" id="ARBA00023157"/>
    </source>
</evidence>
<dbReference type="Proteomes" id="UP000887540">
    <property type="component" value="Unplaced"/>
</dbReference>
<accession>A0A914CEB6</accession>
<keyword evidence="2" id="KW-0732">Signal</keyword>
<feature type="chain" id="PRO_5037088109" evidence="2">
    <location>
        <begin position="20"/>
        <end position="233"/>
    </location>
</feature>
<evidence type="ECO:0000313" key="5">
    <source>
        <dbReference type="WBParaSite" id="ACRNAN_Path_998.g3837.t1"/>
    </source>
</evidence>
<keyword evidence="1" id="KW-1015">Disulfide bond</keyword>
<dbReference type="SMART" id="SM00034">
    <property type="entry name" value="CLECT"/>
    <property type="match status" value="1"/>
</dbReference>
<protein>
    <submittedName>
        <fullName evidence="5">C-type lectin domain-containing protein</fullName>
    </submittedName>
</protein>
<evidence type="ECO:0000313" key="4">
    <source>
        <dbReference type="Proteomes" id="UP000887540"/>
    </source>
</evidence>
<reference evidence="5" key="1">
    <citation type="submission" date="2022-11" db="UniProtKB">
        <authorList>
            <consortium name="WormBaseParasite"/>
        </authorList>
    </citation>
    <scope>IDENTIFICATION</scope>
</reference>
<sequence length="233" mass="25652">MFSKFALLILVLNLGWVASQLYCEGPCENEQCTKGFVCNNAGQCCIYSCDENSGPCTTSEQCSAGYCRNGTCCGQASPTGATLSPTFGSSVTGTPATQTPSNKQCPIGWYRESTNSNKCIKFVTEVQPWYGAKFNCSTLGSNSTLISIDQAFENSEICQQAIDNRCNQFYIGLFNSGNGWQWSDGDISAYREWKSGFPTSDNTKKCVAFDRKTCTWFNEACDTPQCYICQQYI</sequence>
<keyword evidence="4" id="KW-1185">Reference proteome</keyword>